<dbReference type="SUPFAM" id="SSF141868">
    <property type="entry name" value="EAL domain-like"/>
    <property type="match status" value="1"/>
</dbReference>
<dbReference type="InterPro" id="IPR043128">
    <property type="entry name" value="Rev_trsase/Diguanyl_cyclase"/>
</dbReference>
<dbReference type="SUPFAM" id="SSF55785">
    <property type="entry name" value="PYP-like sensor domain (PAS domain)"/>
    <property type="match status" value="1"/>
</dbReference>
<dbReference type="Gene3D" id="3.30.450.20">
    <property type="entry name" value="PAS domain"/>
    <property type="match status" value="1"/>
</dbReference>
<dbReference type="InterPro" id="IPR000160">
    <property type="entry name" value="GGDEF_dom"/>
</dbReference>
<sequence>MEENTINVLLCEHQPVHRNAMVAAIDQIAADLLPFRVHFDVVPAASLEAHTLRPIYDVMLLDVTVGAPYLAVAERQVWARLFYLSTPGQRDHLEHVLTQTKGSYLVKDDAFAYLNLLRMELRLIAKHRSQKFVPLSKRELRFATALRAGGTGFFELATDLSRGFICPNCGHYLAREKGLIPELKFFWLWFRRRIHPADGTRLVRQLRQLLNGDTNQLEIEIRFQMEPPAYQWLAVSVHALSSDPNGRCLAVAGTMKDITARKTVEEENFRRANYDPLTNLPNRVLFFDRLSQATKMVARRGGKLAVLFIDLNRFKWVNDFLGHRCGDKLLQIAARRFEGCMRESDTVARLGGDEFIAVLSDLSDRDGAERVAEKILKRLKEPFALDGEEVSISGSIGISVYPDDGRNAEELLQFADTAMYAAKDYSDNTFRFYNKRLSIDTTRRISLAKDLPKALDKNEFRVFYQPLIDPETGRIVAVEALLRWQHPQHGLLLPEAFLELAETSGLISPIGMWVVRQACGQVNQWREQGLPRLNLNINLSSRQCLDEQFCDVLAGVLDEQKFPPQDLALEVDADCIANSHRHQAFFKQIAQLKVKLVIDHFGGSASPLDWLTQFPVNSVKLDRAFLAKSEHDQNTTRICQAITDLAHKLDLNVVGEGVENVEQLGFFSSCECDLVQGFLFTEPLPAHQFENIARHREWDLAALGMRDQTLPK</sequence>
<dbReference type="RefSeq" id="WP_207856279.1">
    <property type="nucleotide sequence ID" value="NZ_JAFREP010000001.1"/>
</dbReference>
<dbReference type="SMART" id="SM00267">
    <property type="entry name" value="GGDEF"/>
    <property type="match status" value="1"/>
</dbReference>
<dbReference type="CDD" id="cd01948">
    <property type="entry name" value="EAL"/>
    <property type="match status" value="1"/>
</dbReference>
<dbReference type="Gene3D" id="3.30.70.270">
    <property type="match status" value="1"/>
</dbReference>
<dbReference type="InterPro" id="IPR035919">
    <property type="entry name" value="EAL_sf"/>
</dbReference>
<name>A0A8J7U0G6_9BACT</name>
<dbReference type="InterPro" id="IPR029787">
    <property type="entry name" value="Nucleotide_cyclase"/>
</dbReference>
<dbReference type="PANTHER" id="PTHR44757:SF2">
    <property type="entry name" value="BIOFILM ARCHITECTURE MAINTENANCE PROTEIN MBAA"/>
    <property type="match status" value="1"/>
</dbReference>
<dbReference type="SUPFAM" id="SSF55073">
    <property type="entry name" value="Nucleotide cyclase"/>
    <property type="match status" value="1"/>
</dbReference>
<dbReference type="PROSITE" id="PS50883">
    <property type="entry name" value="EAL"/>
    <property type="match status" value="1"/>
</dbReference>
<comment type="caution">
    <text evidence="3">The sequence shown here is derived from an EMBL/GenBank/DDBJ whole genome shotgun (WGS) entry which is preliminary data.</text>
</comment>
<dbReference type="InterPro" id="IPR052155">
    <property type="entry name" value="Biofilm_reg_signaling"/>
</dbReference>
<dbReference type="NCBIfam" id="TIGR00254">
    <property type="entry name" value="GGDEF"/>
    <property type="match status" value="1"/>
</dbReference>
<evidence type="ECO:0000259" key="1">
    <source>
        <dbReference type="PROSITE" id="PS50883"/>
    </source>
</evidence>
<protein>
    <submittedName>
        <fullName evidence="3">EAL domain-containing protein</fullName>
    </submittedName>
</protein>
<proteinExistence type="predicted"/>
<dbReference type="PROSITE" id="PS50887">
    <property type="entry name" value="GGDEF"/>
    <property type="match status" value="1"/>
</dbReference>
<dbReference type="Proteomes" id="UP000664417">
    <property type="component" value="Unassembled WGS sequence"/>
</dbReference>
<evidence type="ECO:0000313" key="4">
    <source>
        <dbReference type="Proteomes" id="UP000664417"/>
    </source>
</evidence>
<dbReference type="Gene3D" id="3.20.20.450">
    <property type="entry name" value="EAL domain"/>
    <property type="match status" value="1"/>
</dbReference>
<gene>
    <name evidence="3" type="ORF">J3U88_01130</name>
</gene>
<evidence type="ECO:0000313" key="3">
    <source>
        <dbReference type="EMBL" id="MBO1317043.1"/>
    </source>
</evidence>
<evidence type="ECO:0000259" key="2">
    <source>
        <dbReference type="PROSITE" id="PS50887"/>
    </source>
</evidence>
<reference evidence="3" key="1">
    <citation type="submission" date="2021-03" db="EMBL/GenBank/DDBJ databases">
        <authorList>
            <person name="Wang G."/>
        </authorList>
    </citation>
    <scope>NUCLEOTIDE SEQUENCE</scope>
    <source>
        <strain evidence="3">KCTC 12899</strain>
    </source>
</reference>
<feature type="domain" description="EAL" evidence="1">
    <location>
        <begin position="444"/>
        <end position="697"/>
    </location>
</feature>
<dbReference type="InterPro" id="IPR001633">
    <property type="entry name" value="EAL_dom"/>
</dbReference>
<dbReference type="SMART" id="SM00052">
    <property type="entry name" value="EAL"/>
    <property type="match status" value="1"/>
</dbReference>
<dbReference type="EMBL" id="JAFREP010000001">
    <property type="protein sequence ID" value="MBO1317043.1"/>
    <property type="molecule type" value="Genomic_DNA"/>
</dbReference>
<dbReference type="InterPro" id="IPR035965">
    <property type="entry name" value="PAS-like_dom_sf"/>
</dbReference>
<keyword evidence="4" id="KW-1185">Reference proteome</keyword>
<dbReference type="CDD" id="cd01949">
    <property type="entry name" value="GGDEF"/>
    <property type="match status" value="1"/>
</dbReference>
<accession>A0A8J7U0G6</accession>
<organism evidence="3 4">
    <name type="scientific">Acanthopleuribacter pedis</name>
    <dbReference type="NCBI Taxonomy" id="442870"/>
    <lineage>
        <taxon>Bacteria</taxon>
        <taxon>Pseudomonadati</taxon>
        <taxon>Acidobacteriota</taxon>
        <taxon>Holophagae</taxon>
        <taxon>Acanthopleuribacterales</taxon>
        <taxon>Acanthopleuribacteraceae</taxon>
        <taxon>Acanthopleuribacter</taxon>
    </lineage>
</organism>
<dbReference type="PANTHER" id="PTHR44757">
    <property type="entry name" value="DIGUANYLATE CYCLASE DGCP"/>
    <property type="match status" value="1"/>
</dbReference>
<dbReference type="Pfam" id="PF00563">
    <property type="entry name" value="EAL"/>
    <property type="match status" value="1"/>
</dbReference>
<dbReference type="AlphaFoldDB" id="A0A8J7U0G6"/>
<dbReference type="Pfam" id="PF00990">
    <property type="entry name" value="GGDEF"/>
    <property type="match status" value="1"/>
</dbReference>
<feature type="domain" description="GGDEF" evidence="2">
    <location>
        <begin position="302"/>
        <end position="435"/>
    </location>
</feature>